<dbReference type="InterPro" id="IPR013517">
    <property type="entry name" value="FG-GAP"/>
</dbReference>
<protein>
    <submittedName>
        <fullName evidence="2">FG-GAP repeat domain-containing protein</fullName>
    </submittedName>
</protein>
<proteinExistence type="predicted"/>
<dbReference type="InterPro" id="IPR028994">
    <property type="entry name" value="Integrin_alpha_N"/>
</dbReference>
<evidence type="ECO:0000256" key="1">
    <source>
        <dbReference type="ARBA" id="ARBA00022729"/>
    </source>
</evidence>
<organism evidence="2 3">
    <name type="scientific">Plantactinospora solaniradicis</name>
    <dbReference type="NCBI Taxonomy" id="1723736"/>
    <lineage>
        <taxon>Bacteria</taxon>
        <taxon>Bacillati</taxon>
        <taxon>Actinomycetota</taxon>
        <taxon>Actinomycetes</taxon>
        <taxon>Micromonosporales</taxon>
        <taxon>Micromonosporaceae</taxon>
        <taxon>Plantactinospora</taxon>
    </lineage>
</organism>
<dbReference type="SUPFAM" id="SSF69318">
    <property type="entry name" value="Integrin alpha N-terminal domain"/>
    <property type="match status" value="1"/>
</dbReference>
<sequence length="300" mass="31401">MRLCSNSAGLYARSREGASRMTGEVGQACPSKDAGKRVRSTLRRLSILLAVAVLALTFAPSPAHATIADKHNDLTSDGISDIMATNLPNDCLYRWSGNGSGGIRTADQLGCGWRPYQLAAPGDINSDGIGDIVGISEGGYRLPCSNSSSILSKIGDLMQFKRMTFGSVSAIAPKAWRTLMGGFSRRSIALATALTIGASLTAVFTAGPAFAQCSIYANVPFKSGSLITAGGGVSGCSGSWSVFLERQRIYGWQTLMTVRIPSGGGAGVLRYNCSGTGTHTYRTLTTGLADIRSGTFRTSC</sequence>
<keyword evidence="1" id="KW-0732">Signal</keyword>
<dbReference type="Pfam" id="PF13517">
    <property type="entry name" value="FG-GAP_3"/>
    <property type="match status" value="1"/>
</dbReference>
<dbReference type="RefSeq" id="WP_377426851.1">
    <property type="nucleotide sequence ID" value="NZ_JBHSPR010000029.1"/>
</dbReference>
<evidence type="ECO:0000313" key="2">
    <source>
        <dbReference type="EMBL" id="MFC6020099.1"/>
    </source>
</evidence>
<dbReference type="Proteomes" id="UP001596203">
    <property type="component" value="Unassembled WGS sequence"/>
</dbReference>
<name>A0ABW1KEL5_9ACTN</name>
<gene>
    <name evidence="2" type="ORF">ACFP2T_28380</name>
</gene>
<comment type="caution">
    <text evidence="2">The sequence shown here is derived from an EMBL/GenBank/DDBJ whole genome shotgun (WGS) entry which is preliminary data.</text>
</comment>
<dbReference type="EMBL" id="JBHSPR010000029">
    <property type="protein sequence ID" value="MFC6020099.1"/>
    <property type="molecule type" value="Genomic_DNA"/>
</dbReference>
<keyword evidence="3" id="KW-1185">Reference proteome</keyword>
<evidence type="ECO:0000313" key="3">
    <source>
        <dbReference type="Proteomes" id="UP001596203"/>
    </source>
</evidence>
<reference evidence="3" key="1">
    <citation type="journal article" date="2019" name="Int. J. Syst. Evol. Microbiol.">
        <title>The Global Catalogue of Microorganisms (GCM) 10K type strain sequencing project: providing services to taxonomists for standard genome sequencing and annotation.</title>
        <authorList>
            <consortium name="The Broad Institute Genomics Platform"/>
            <consortium name="The Broad Institute Genome Sequencing Center for Infectious Disease"/>
            <person name="Wu L."/>
            <person name="Ma J."/>
        </authorList>
    </citation>
    <scope>NUCLEOTIDE SEQUENCE [LARGE SCALE GENOMIC DNA]</scope>
    <source>
        <strain evidence="3">ZS-35-S2</strain>
    </source>
</reference>
<accession>A0ABW1KEL5</accession>